<dbReference type="PROSITE" id="PS00211">
    <property type="entry name" value="ABC_TRANSPORTER_1"/>
    <property type="match status" value="1"/>
</dbReference>
<reference evidence="7" key="1">
    <citation type="submission" date="2016-10" db="EMBL/GenBank/DDBJ databases">
        <authorList>
            <person name="Varghese N."/>
            <person name="Submissions S."/>
        </authorList>
    </citation>
    <scope>NUCLEOTIDE SEQUENCE [LARGE SCALE GENOMIC DNA]</scope>
    <source>
        <strain evidence="7">DSM 1565</strain>
    </source>
</reference>
<comment type="similarity">
    <text evidence="1">Belongs to the ABC transporter superfamily.</text>
</comment>
<dbReference type="GO" id="GO:0016887">
    <property type="term" value="F:ATP hydrolysis activity"/>
    <property type="evidence" value="ECO:0007669"/>
    <property type="project" value="InterPro"/>
</dbReference>
<feature type="domain" description="ABC transporter" evidence="5">
    <location>
        <begin position="89"/>
        <end position="327"/>
    </location>
</feature>
<dbReference type="InterPro" id="IPR003439">
    <property type="entry name" value="ABC_transporter-like_ATP-bd"/>
</dbReference>
<organism evidence="6 7">
    <name type="scientific">Hyphomicrobium facile</name>
    <dbReference type="NCBI Taxonomy" id="51670"/>
    <lineage>
        <taxon>Bacteria</taxon>
        <taxon>Pseudomonadati</taxon>
        <taxon>Pseudomonadota</taxon>
        <taxon>Alphaproteobacteria</taxon>
        <taxon>Hyphomicrobiales</taxon>
        <taxon>Hyphomicrobiaceae</taxon>
        <taxon>Hyphomicrobium</taxon>
    </lineage>
</organism>
<dbReference type="GO" id="GO:0005524">
    <property type="term" value="F:ATP binding"/>
    <property type="evidence" value="ECO:0007669"/>
    <property type="project" value="UniProtKB-KW"/>
</dbReference>
<dbReference type="RefSeq" id="WP_244531041.1">
    <property type="nucleotide sequence ID" value="NZ_FPCH01000001.1"/>
</dbReference>
<evidence type="ECO:0000256" key="2">
    <source>
        <dbReference type="ARBA" id="ARBA00022741"/>
    </source>
</evidence>
<feature type="region of interest" description="Disordered" evidence="4">
    <location>
        <begin position="30"/>
        <end position="60"/>
    </location>
</feature>
<dbReference type="STRING" id="51670.SAMN04488557_0641"/>
<evidence type="ECO:0000313" key="6">
    <source>
        <dbReference type="EMBL" id="SFV26948.1"/>
    </source>
</evidence>
<dbReference type="EMBL" id="FPCH01000001">
    <property type="protein sequence ID" value="SFV26948.1"/>
    <property type="molecule type" value="Genomic_DNA"/>
</dbReference>
<evidence type="ECO:0000313" key="7">
    <source>
        <dbReference type="Proteomes" id="UP000199423"/>
    </source>
</evidence>
<dbReference type="PANTHER" id="PTHR43869">
    <property type="entry name" value="GLYCINE BETAINE/PROLINE BETAINE TRANSPORT SYSTEM ATP-BINDING PROTEIN PROV"/>
    <property type="match status" value="1"/>
</dbReference>
<dbReference type="Pfam" id="PF00005">
    <property type="entry name" value="ABC_tran"/>
    <property type="match status" value="1"/>
</dbReference>
<sequence length="407" mass="43908">MKLFATWKAALSATIPVAGEPMFALAEGSAGVDSSRGRSTDVKAAQSSVPAPQENRPAKAEPILSCRDLWKVYGGDARRVRAILAEGSSRDEKIARLIAEGANPSVAGVSLDVRNGEILMVMGLSGSGKSTMVRCLSRLIEPEAGEVRFEGLDLLQAKPADLTEIRRRKIGMVFQNFGLMGHLTAINNVAFPLRVQGMALADRLAKARGMLELVGLAGREDCLPHQLSGGQQQRVGIARSLITDPDLWFLDEPFSALDPLIRKQMQDEFLRLQAKLHKTIIFVTHDFLEAARLGDRIAIMKDGKIVQIGSVLDFLLNPADDYVRSFVADVPALRVVKAGQIAVPAKEPFSSQGDPVVNADESIESTLKCFLGGAQRVVVRKADGTIAGVIDHNLIKSFLGRTNSGHA</sequence>
<keyword evidence="2" id="KW-0547">Nucleotide-binding</keyword>
<dbReference type="SMART" id="SM00382">
    <property type="entry name" value="AAA"/>
    <property type="match status" value="1"/>
</dbReference>
<dbReference type="InterPro" id="IPR027417">
    <property type="entry name" value="P-loop_NTPase"/>
</dbReference>
<dbReference type="Proteomes" id="UP000199423">
    <property type="component" value="Unassembled WGS sequence"/>
</dbReference>
<evidence type="ECO:0000256" key="1">
    <source>
        <dbReference type="ARBA" id="ARBA00005417"/>
    </source>
</evidence>
<dbReference type="Gene3D" id="3.40.50.300">
    <property type="entry name" value="P-loop containing nucleotide triphosphate hydrolases"/>
    <property type="match status" value="1"/>
</dbReference>
<dbReference type="InterPro" id="IPR017871">
    <property type="entry name" value="ABC_transporter-like_CS"/>
</dbReference>
<name>A0A1I7MX46_9HYPH</name>
<dbReference type="InterPro" id="IPR051921">
    <property type="entry name" value="ABC_osmolyte_uptake_ATP-bind"/>
</dbReference>
<keyword evidence="3 6" id="KW-0067">ATP-binding</keyword>
<dbReference type="PANTHER" id="PTHR43869:SF1">
    <property type="entry name" value="GLYCINE BETAINE_PROLINE BETAINE TRANSPORT SYSTEM ATP-BINDING PROTEIN PROV"/>
    <property type="match status" value="1"/>
</dbReference>
<evidence type="ECO:0000256" key="3">
    <source>
        <dbReference type="ARBA" id="ARBA00022840"/>
    </source>
</evidence>
<proteinExistence type="inferred from homology"/>
<dbReference type="SUPFAM" id="SSF52540">
    <property type="entry name" value="P-loop containing nucleoside triphosphate hydrolases"/>
    <property type="match status" value="1"/>
</dbReference>
<accession>A0A1I7MX46</accession>
<dbReference type="InterPro" id="IPR003593">
    <property type="entry name" value="AAA+_ATPase"/>
</dbReference>
<dbReference type="PROSITE" id="PS50893">
    <property type="entry name" value="ABC_TRANSPORTER_2"/>
    <property type="match status" value="1"/>
</dbReference>
<evidence type="ECO:0000259" key="5">
    <source>
        <dbReference type="PROSITE" id="PS50893"/>
    </source>
</evidence>
<dbReference type="AlphaFoldDB" id="A0A1I7MX46"/>
<protein>
    <submittedName>
        <fullName evidence="6">Glycine betaine/proline transport system ATP-binding protein</fullName>
    </submittedName>
</protein>
<keyword evidence="7" id="KW-1185">Reference proteome</keyword>
<evidence type="ECO:0000256" key="4">
    <source>
        <dbReference type="SAM" id="MobiDB-lite"/>
    </source>
</evidence>
<gene>
    <name evidence="6" type="ORF">SAMN04488557_0641</name>
</gene>